<evidence type="ECO:0000313" key="2">
    <source>
        <dbReference type="EMBL" id="MDC7695091.1"/>
    </source>
</evidence>
<dbReference type="RefSeq" id="WP_272741781.1">
    <property type="nucleotide sequence ID" value="NZ_JAQQKW010000007.1"/>
</dbReference>
<evidence type="ECO:0000313" key="3">
    <source>
        <dbReference type="Proteomes" id="UP001216595"/>
    </source>
</evidence>
<gene>
    <name evidence="2" type="ORF">PQU94_12460</name>
</gene>
<feature type="signal peptide" evidence="1">
    <location>
        <begin position="1"/>
        <end position="22"/>
    </location>
</feature>
<dbReference type="Gene3D" id="3.30.565.40">
    <property type="entry name" value="Fervidobacterium nodosum Rt17-B1 like"/>
    <property type="match status" value="1"/>
</dbReference>
<protein>
    <recommendedName>
        <fullName evidence="4">DUF3298 domain-containing protein</fullName>
    </recommendedName>
</protein>
<keyword evidence="3" id="KW-1185">Reference proteome</keyword>
<evidence type="ECO:0000256" key="1">
    <source>
        <dbReference type="SAM" id="SignalP"/>
    </source>
</evidence>
<comment type="caution">
    <text evidence="2">The sequence shown here is derived from an EMBL/GenBank/DDBJ whole genome shotgun (WGS) entry which is preliminary data.</text>
</comment>
<name>A0ABT5IFX2_9CAUL</name>
<dbReference type="Proteomes" id="UP001216595">
    <property type="component" value="Unassembled WGS sequence"/>
</dbReference>
<organism evidence="2 3">
    <name type="scientific">Asticcacaulis currens</name>
    <dbReference type="NCBI Taxonomy" id="2984210"/>
    <lineage>
        <taxon>Bacteria</taxon>
        <taxon>Pseudomonadati</taxon>
        <taxon>Pseudomonadota</taxon>
        <taxon>Alphaproteobacteria</taxon>
        <taxon>Caulobacterales</taxon>
        <taxon>Caulobacteraceae</taxon>
        <taxon>Asticcacaulis</taxon>
    </lineage>
</organism>
<sequence length="395" mass="42859">MRLEGFFATTLLAVSAAGSALAQVPATQTVYEGTIGKAPVVIEIVRQGNLTTAQYFYSRYHLSIPLQASGPLSFEERTNCWEDTCPLVGRLQLKATATGLSGQWLGQAGKKINRDIVLKKVAERRFTPAERVAEATSLRSSLSYDSPVAALDNPYLSRLYDSGLTEGKATDHGAFAVRAVTDKTTGVSGVRLTRAPDAKTLPLANRLLDGLRFQMVDGALSCLAESKDDNPAAGTAGGFDETTTDVTYMSATLMTVEQSGSTFCGGAHPNNFWNRTTYDLKTGQALDPDRVLKLYARPARTDTDGAPVETPEYQALKAKLTPKSPWFVGDKDQDECLSDDLGYGYALSFNDKGLVFSLQDLPHVMGVCMGEYYVVPYAALKPLWRPEAKTYFNGL</sequence>
<feature type="chain" id="PRO_5047530863" description="DUF3298 domain-containing protein" evidence="1">
    <location>
        <begin position="23"/>
        <end position="395"/>
    </location>
</feature>
<keyword evidence="1" id="KW-0732">Signal</keyword>
<dbReference type="EMBL" id="JAQQKW010000007">
    <property type="protein sequence ID" value="MDC7695091.1"/>
    <property type="molecule type" value="Genomic_DNA"/>
</dbReference>
<evidence type="ECO:0008006" key="4">
    <source>
        <dbReference type="Google" id="ProtNLM"/>
    </source>
</evidence>
<proteinExistence type="predicted"/>
<reference evidence="2 3" key="1">
    <citation type="submission" date="2023-01" db="EMBL/GenBank/DDBJ databases">
        <title>Novel species of the genus Asticcacaulis isolated from rivers.</title>
        <authorList>
            <person name="Lu H."/>
        </authorList>
    </citation>
    <scope>NUCLEOTIDE SEQUENCE [LARGE SCALE GENOMIC DNA]</scope>
    <source>
        <strain evidence="2 3">DXS10W</strain>
    </source>
</reference>
<accession>A0ABT5IFX2</accession>